<feature type="transmembrane region" description="Helical" evidence="6">
    <location>
        <begin position="287"/>
        <end position="306"/>
    </location>
</feature>
<dbReference type="EMBL" id="LARY01000002">
    <property type="protein sequence ID" value="RDX00617.1"/>
    <property type="molecule type" value="Genomic_DNA"/>
</dbReference>
<dbReference type="Pfam" id="PF07690">
    <property type="entry name" value="MFS_1"/>
    <property type="match status" value="1"/>
</dbReference>
<dbReference type="InterPro" id="IPR050382">
    <property type="entry name" value="MFS_Na/Anion_cotransporter"/>
</dbReference>
<feature type="transmembrane region" description="Helical" evidence="6">
    <location>
        <begin position="80"/>
        <end position="108"/>
    </location>
</feature>
<dbReference type="Proteomes" id="UP000257055">
    <property type="component" value="Unassembled WGS sequence"/>
</dbReference>
<evidence type="ECO:0000256" key="3">
    <source>
        <dbReference type="ARBA" id="ARBA00022692"/>
    </source>
</evidence>
<protein>
    <submittedName>
        <fullName evidence="8">MFS transporter</fullName>
    </submittedName>
</protein>
<feature type="transmembrane region" description="Helical" evidence="6">
    <location>
        <begin position="114"/>
        <end position="132"/>
    </location>
</feature>
<feature type="transmembrane region" description="Helical" evidence="6">
    <location>
        <begin position="374"/>
        <end position="395"/>
    </location>
</feature>
<feature type="transmembrane region" description="Helical" evidence="6">
    <location>
        <begin position="12"/>
        <end position="33"/>
    </location>
</feature>
<dbReference type="InterPro" id="IPR011701">
    <property type="entry name" value="MFS"/>
</dbReference>
<feature type="transmembrane region" description="Helical" evidence="6">
    <location>
        <begin position="256"/>
        <end position="275"/>
    </location>
</feature>
<feature type="transmembrane region" description="Helical" evidence="6">
    <location>
        <begin position="217"/>
        <end position="236"/>
    </location>
</feature>
<dbReference type="AlphaFoldDB" id="A0A3D8TPI4"/>
<keyword evidence="3 6" id="KW-0812">Transmembrane</keyword>
<evidence type="ECO:0000256" key="1">
    <source>
        <dbReference type="ARBA" id="ARBA00004651"/>
    </source>
</evidence>
<dbReference type="GO" id="GO:0005886">
    <property type="term" value="C:plasma membrane"/>
    <property type="evidence" value="ECO:0007669"/>
    <property type="project" value="UniProtKB-SubCell"/>
</dbReference>
<evidence type="ECO:0000256" key="5">
    <source>
        <dbReference type="ARBA" id="ARBA00023136"/>
    </source>
</evidence>
<reference evidence="9" key="1">
    <citation type="submission" date="2015-04" db="EMBL/GenBank/DDBJ databases">
        <authorList>
            <person name="Schardt J."/>
            <person name="Mueller-Herbst S."/>
            <person name="Scherer S."/>
            <person name="Huptas C."/>
        </authorList>
    </citation>
    <scope>NUCLEOTIDE SEQUENCE [LARGE SCALE GENOMIC DNA]</scope>
    <source>
        <strain evidence="9">Kiel-L1</strain>
    </source>
</reference>
<dbReference type="PROSITE" id="PS50850">
    <property type="entry name" value="MFS"/>
    <property type="match status" value="1"/>
</dbReference>
<dbReference type="RefSeq" id="WP_115752854.1">
    <property type="nucleotide sequence ID" value="NZ_LARY01000002.1"/>
</dbReference>
<name>A0A3D8TPI4_9LIST</name>
<dbReference type="GO" id="GO:0022857">
    <property type="term" value="F:transmembrane transporter activity"/>
    <property type="evidence" value="ECO:0007669"/>
    <property type="project" value="InterPro"/>
</dbReference>
<feature type="transmembrane region" description="Helical" evidence="6">
    <location>
        <begin position="172"/>
        <end position="189"/>
    </location>
</feature>
<organism evidence="8 9">
    <name type="scientific">Listeria kieliensis</name>
    <dbReference type="NCBI Taxonomy" id="1621700"/>
    <lineage>
        <taxon>Bacteria</taxon>
        <taxon>Bacillati</taxon>
        <taxon>Bacillota</taxon>
        <taxon>Bacilli</taxon>
        <taxon>Bacillales</taxon>
        <taxon>Listeriaceae</taxon>
        <taxon>Listeria</taxon>
    </lineage>
</organism>
<evidence type="ECO:0000256" key="2">
    <source>
        <dbReference type="ARBA" id="ARBA00022448"/>
    </source>
</evidence>
<evidence type="ECO:0000256" key="4">
    <source>
        <dbReference type="ARBA" id="ARBA00022989"/>
    </source>
</evidence>
<accession>A0A3D8TPI4</accession>
<evidence type="ECO:0000256" key="6">
    <source>
        <dbReference type="SAM" id="Phobius"/>
    </source>
</evidence>
<keyword evidence="4 6" id="KW-1133">Transmembrane helix</keyword>
<feature type="transmembrane region" description="Helical" evidence="6">
    <location>
        <begin position="346"/>
        <end position="368"/>
    </location>
</feature>
<dbReference type="Gene3D" id="1.20.1250.20">
    <property type="entry name" value="MFS general substrate transporter like domains"/>
    <property type="match status" value="2"/>
</dbReference>
<proteinExistence type="predicted"/>
<dbReference type="SUPFAM" id="SSF103473">
    <property type="entry name" value="MFS general substrate transporter"/>
    <property type="match status" value="1"/>
</dbReference>
<keyword evidence="2" id="KW-0813">Transport</keyword>
<evidence type="ECO:0000313" key="8">
    <source>
        <dbReference type="EMBL" id="RDX00617.1"/>
    </source>
</evidence>
<gene>
    <name evidence="8" type="ORF">UR08_06400</name>
</gene>
<keyword evidence="5 6" id="KW-0472">Membrane</keyword>
<sequence length="406" mass="43878">MTSEKEGRANQSFFLLLLLFIGYTCVYVDKYTIGISLVTVSKDLGFDPSEKGIILGAFFLGYTIMQIPMGYLSNKFGSKAVLVFSLVGVGLFLMIFGFGFSLLFLVIIRFLTGALAHAGYPPSVSGFIATNVPAEKKGFAQTIMISSSGFAMFIGPLLVAPLLTAVGWRNTYYIMGGIVILIGLSLLILPKQTKKMPSETEAAKHNLSFLEIIKDPVIWVLIVAAFLMNASVYGLTSWLASYLSEARGLPIDQVGYVSSVTGIFILLAGVLGGYLIGRFFRGEEKQIIVLSGLIGAFCIYGVFMMQSLLASIVMLCIANMLCIIAFSTLMSLPHQLFHPDEVSTKYATINAGGVFGGFFAPTIIGALVQKTASYQAAFLFLAGTFLFGGLAVLMIKGRKNKQKQLL</sequence>
<comment type="caution">
    <text evidence="8">The sequence shown here is derived from an EMBL/GenBank/DDBJ whole genome shotgun (WGS) entry which is preliminary data.</text>
</comment>
<evidence type="ECO:0000313" key="9">
    <source>
        <dbReference type="Proteomes" id="UP000257055"/>
    </source>
</evidence>
<feature type="domain" description="Major facilitator superfamily (MFS) profile" evidence="7">
    <location>
        <begin position="15"/>
        <end position="400"/>
    </location>
</feature>
<feature type="transmembrane region" description="Helical" evidence="6">
    <location>
        <begin position="312"/>
        <end position="334"/>
    </location>
</feature>
<keyword evidence="9" id="KW-1185">Reference proteome</keyword>
<dbReference type="PANTHER" id="PTHR11662:SF399">
    <property type="entry name" value="FI19708P1-RELATED"/>
    <property type="match status" value="1"/>
</dbReference>
<dbReference type="PANTHER" id="PTHR11662">
    <property type="entry name" value="SOLUTE CARRIER FAMILY 17"/>
    <property type="match status" value="1"/>
</dbReference>
<dbReference type="InterPro" id="IPR036259">
    <property type="entry name" value="MFS_trans_sf"/>
</dbReference>
<dbReference type="CDD" id="cd17319">
    <property type="entry name" value="MFS_ExuT_GudP_like"/>
    <property type="match status" value="1"/>
</dbReference>
<dbReference type="InterPro" id="IPR020846">
    <property type="entry name" value="MFS_dom"/>
</dbReference>
<comment type="subcellular location">
    <subcellularLocation>
        <location evidence="1">Cell membrane</location>
        <topology evidence="1">Multi-pass membrane protein</topology>
    </subcellularLocation>
</comment>
<feature type="transmembrane region" description="Helical" evidence="6">
    <location>
        <begin position="144"/>
        <end position="166"/>
    </location>
</feature>
<evidence type="ECO:0000259" key="7">
    <source>
        <dbReference type="PROSITE" id="PS50850"/>
    </source>
</evidence>
<feature type="transmembrane region" description="Helical" evidence="6">
    <location>
        <begin position="53"/>
        <end position="73"/>
    </location>
</feature>